<evidence type="ECO:0000313" key="2">
    <source>
        <dbReference type="Proteomes" id="UP000241764"/>
    </source>
</evidence>
<dbReference type="AlphaFoldDB" id="A0A2P7BIP0"/>
<protein>
    <submittedName>
        <fullName evidence="1">Uncharacterized protein</fullName>
    </submittedName>
</protein>
<dbReference type="EMBL" id="PGGM01000002">
    <property type="protein sequence ID" value="PSH66329.1"/>
    <property type="molecule type" value="Genomic_DNA"/>
</dbReference>
<accession>A0A2P7BIP0</accession>
<proteinExistence type="predicted"/>
<organism evidence="1 2">
    <name type="scientific">Phyllobacterium sophorae</name>
    <dbReference type="NCBI Taxonomy" id="1520277"/>
    <lineage>
        <taxon>Bacteria</taxon>
        <taxon>Pseudomonadati</taxon>
        <taxon>Pseudomonadota</taxon>
        <taxon>Alphaproteobacteria</taxon>
        <taxon>Hyphomicrobiales</taxon>
        <taxon>Phyllobacteriaceae</taxon>
        <taxon>Phyllobacterium</taxon>
    </lineage>
</organism>
<sequence length="123" mass="14179">MLSNAIGPNTAASTSEFLKAYNFFWFWTLGAYEVLRTMDQHTACFTTDLGKTIKERKKQLENLRMPFAKQELSRRRGPIYRENSITSFNGISPQYTIDGKTYGVVETIDEVAKFLGREIPTRR</sequence>
<gene>
    <name evidence="1" type="ORF">CU103_07155</name>
</gene>
<comment type="caution">
    <text evidence="1">The sequence shown here is derived from an EMBL/GenBank/DDBJ whole genome shotgun (WGS) entry which is preliminary data.</text>
</comment>
<dbReference type="OrthoDB" id="8117446at2"/>
<name>A0A2P7BIP0_9HYPH</name>
<keyword evidence="2" id="KW-1185">Reference proteome</keyword>
<reference evidence="2" key="1">
    <citation type="submission" date="2017-11" db="EMBL/GenBank/DDBJ databases">
        <authorList>
            <person name="Kuznetsova I."/>
            <person name="Sazanova A."/>
            <person name="Chirak E."/>
            <person name="Safronova V."/>
            <person name="Willems A."/>
        </authorList>
    </citation>
    <scope>NUCLEOTIDE SEQUENCE [LARGE SCALE GENOMIC DNA]</scope>
    <source>
        <strain evidence="2">CCBAU 03422</strain>
    </source>
</reference>
<evidence type="ECO:0000313" key="1">
    <source>
        <dbReference type="EMBL" id="PSH66329.1"/>
    </source>
</evidence>
<dbReference type="Proteomes" id="UP000241764">
    <property type="component" value="Unassembled WGS sequence"/>
</dbReference>
<dbReference type="RefSeq" id="WP_106663196.1">
    <property type="nucleotide sequence ID" value="NZ_PGGM01000002.1"/>
</dbReference>